<sequence length="52" mass="5747">MVARLVTKADGIRGFVLEGDQSIFAKNHVGARKGCLQNEIIQTIEEEDTCLQ</sequence>
<organism evidence="1 2">
    <name type="scientific">Bacillus cereus VD154</name>
    <dbReference type="NCBI Taxonomy" id="1053238"/>
    <lineage>
        <taxon>Bacteria</taxon>
        <taxon>Bacillati</taxon>
        <taxon>Bacillota</taxon>
        <taxon>Bacilli</taxon>
        <taxon>Bacillales</taxon>
        <taxon>Bacillaceae</taxon>
        <taxon>Bacillus</taxon>
        <taxon>Bacillus cereus group</taxon>
    </lineage>
</organism>
<reference evidence="1 2" key="1">
    <citation type="submission" date="2012-04" db="EMBL/GenBank/DDBJ databases">
        <title>The Genome Sequence of Bacillus cereus VD154.</title>
        <authorList>
            <consortium name="The Broad Institute Genome Sequencing Platform"/>
            <consortium name="The Broad Institute Genome Sequencing Center for Infectious Disease"/>
            <person name="Feldgarden M."/>
            <person name="Van der Auwera G.A."/>
            <person name="Mahillon J."/>
            <person name="Duprez V."/>
            <person name="Timmery S."/>
            <person name="Mattelet C."/>
            <person name="Dierick K."/>
            <person name="Sun M."/>
            <person name="Yu Z."/>
            <person name="Zhu L."/>
            <person name="Hu X."/>
            <person name="Shank E.B."/>
            <person name="Swiecicka I."/>
            <person name="Hansen B.M."/>
            <person name="Andrup L."/>
            <person name="Young S.K."/>
            <person name="Zeng Q."/>
            <person name="Gargeya S."/>
            <person name="Fitzgerald M."/>
            <person name="Haas B."/>
            <person name="Abouelleil A."/>
            <person name="Alvarado L."/>
            <person name="Arachchi H.M."/>
            <person name="Berlin A."/>
            <person name="Chapman S.B."/>
            <person name="Goldberg J."/>
            <person name="Griggs A."/>
            <person name="Gujja S."/>
            <person name="Hansen M."/>
            <person name="Howarth C."/>
            <person name="Imamovic A."/>
            <person name="Larimer J."/>
            <person name="McCowen C."/>
            <person name="Montmayeur A."/>
            <person name="Murphy C."/>
            <person name="Neiman D."/>
            <person name="Pearson M."/>
            <person name="Priest M."/>
            <person name="Roberts A."/>
            <person name="Saif S."/>
            <person name="Shea T."/>
            <person name="Sisk P."/>
            <person name="Sykes S."/>
            <person name="Wortman J."/>
            <person name="Nusbaum C."/>
            <person name="Birren B."/>
        </authorList>
    </citation>
    <scope>NUCLEOTIDE SEQUENCE [LARGE SCALE GENOMIC DNA]</scope>
    <source>
        <strain evidence="1 2">VD154</strain>
    </source>
</reference>
<gene>
    <name evidence="1" type="ORF">IK5_05374</name>
</gene>
<protein>
    <submittedName>
        <fullName evidence="1">Uncharacterized protein</fullName>
    </submittedName>
</protein>
<name>A0A9W5NZZ1_BACCE</name>
<comment type="caution">
    <text evidence="1">The sequence shown here is derived from an EMBL/GenBank/DDBJ whole genome shotgun (WGS) entry which is preliminary data.</text>
</comment>
<proteinExistence type="predicted"/>
<evidence type="ECO:0000313" key="1">
    <source>
        <dbReference type="EMBL" id="EJR65646.1"/>
    </source>
</evidence>
<dbReference type="AlphaFoldDB" id="A0A9W5NZZ1"/>
<accession>A0A9W5NZZ1</accession>
<dbReference type="Proteomes" id="UP000006967">
    <property type="component" value="Unassembled WGS sequence"/>
</dbReference>
<dbReference type="EMBL" id="AHFG01000075">
    <property type="protein sequence ID" value="EJR65646.1"/>
    <property type="molecule type" value="Genomic_DNA"/>
</dbReference>
<evidence type="ECO:0000313" key="2">
    <source>
        <dbReference type="Proteomes" id="UP000006967"/>
    </source>
</evidence>